<dbReference type="GO" id="GO:0016491">
    <property type="term" value="F:oxidoreductase activity"/>
    <property type="evidence" value="ECO:0007669"/>
    <property type="project" value="UniProtKB-KW"/>
</dbReference>
<dbReference type="EMBL" id="KB932203">
    <property type="protein sequence ID" value="KCV70913.1"/>
    <property type="molecule type" value="Genomic_DNA"/>
</dbReference>
<accession>A0A058ZAB9</accession>
<dbReference type="GeneID" id="20526584"/>
<dbReference type="PANTHER" id="PTHR10707:SF10">
    <property type="entry name" value="CYTOCHROME C OXIDASE SUBUNIT 4"/>
    <property type="match status" value="1"/>
</dbReference>
<evidence type="ECO:0000256" key="6">
    <source>
        <dbReference type="ARBA" id="ARBA00023002"/>
    </source>
</evidence>
<keyword evidence="3" id="KW-0999">Mitochondrion inner membrane</keyword>
<evidence type="ECO:0000256" key="3">
    <source>
        <dbReference type="ARBA" id="ARBA00022792"/>
    </source>
</evidence>
<dbReference type="Proteomes" id="UP000030693">
    <property type="component" value="Unassembled WGS sequence"/>
</dbReference>
<dbReference type="Gene3D" id="1.10.442.10">
    <property type="entry name" value="Cytochrome c oxidase subunit IV"/>
    <property type="match status" value="1"/>
</dbReference>
<evidence type="ECO:0000256" key="8">
    <source>
        <dbReference type="ARBA" id="ARBA00023136"/>
    </source>
</evidence>
<dbReference type="STRING" id="691883.A0A058ZAB9"/>
<dbReference type="GO" id="GO:0045277">
    <property type="term" value="C:respiratory chain complex IV"/>
    <property type="evidence" value="ECO:0007669"/>
    <property type="project" value="InterPro"/>
</dbReference>
<keyword evidence="2 9" id="KW-0812">Transmembrane</keyword>
<dbReference type="SUPFAM" id="SSF81406">
    <property type="entry name" value="Mitochondrial cytochrome c oxidase subunit IV"/>
    <property type="match status" value="1"/>
</dbReference>
<sequence>MFARLSTVSRGVAAVPRRMASTTSTVASLESRWASMTLAQREAASAELLKLQTADWTKLSMGQKRDLYFLAFGSEPKPTKDGMKVFLGTFALIGASVATFYGTMAFGKERNKTPTRTPEWQEASNQYAKANNMSVHTGISSPGYQGKGFVE</sequence>
<evidence type="ECO:0000256" key="9">
    <source>
        <dbReference type="SAM" id="Phobius"/>
    </source>
</evidence>
<evidence type="ECO:0000256" key="7">
    <source>
        <dbReference type="ARBA" id="ARBA00023128"/>
    </source>
</evidence>
<dbReference type="RefSeq" id="XP_009494036.1">
    <property type="nucleotide sequence ID" value="XM_009495761.1"/>
</dbReference>
<dbReference type="GO" id="GO:0006123">
    <property type="term" value="P:mitochondrial electron transport, cytochrome c to oxygen"/>
    <property type="evidence" value="ECO:0007669"/>
    <property type="project" value="InterPro"/>
</dbReference>
<name>A0A058ZAB9_FONAL</name>
<keyword evidence="8 9" id="KW-0472">Membrane</keyword>
<dbReference type="Pfam" id="PF02936">
    <property type="entry name" value="COX4"/>
    <property type="match status" value="1"/>
</dbReference>
<keyword evidence="4" id="KW-0809">Transit peptide</keyword>
<keyword evidence="6" id="KW-0560">Oxidoreductase</keyword>
<gene>
    <name evidence="10" type="ORF">H696_01859</name>
</gene>
<keyword evidence="11" id="KW-1185">Reference proteome</keyword>
<organism evidence="10">
    <name type="scientific">Fonticula alba</name>
    <name type="common">Slime mold</name>
    <dbReference type="NCBI Taxonomy" id="691883"/>
    <lineage>
        <taxon>Eukaryota</taxon>
        <taxon>Rotosphaerida</taxon>
        <taxon>Fonticulaceae</taxon>
        <taxon>Fonticula</taxon>
    </lineage>
</organism>
<dbReference type="InterPro" id="IPR004203">
    <property type="entry name" value="Cyt_c_oxidase_su4_fam"/>
</dbReference>
<keyword evidence="7" id="KW-0496">Mitochondrion</keyword>
<evidence type="ECO:0000313" key="10">
    <source>
        <dbReference type="EMBL" id="KCV70913.1"/>
    </source>
</evidence>
<evidence type="ECO:0000256" key="2">
    <source>
        <dbReference type="ARBA" id="ARBA00022692"/>
    </source>
</evidence>
<evidence type="ECO:0000256" key="5">
    <source>
        <dbReference type="ARBA" id="ARBA00022989"/>
    </source>
</evidence>
<proteinExistence type="predicted"/>
<keyword evidence="5 9" id="KW-1133">Transmembrane helix</keyword>
<dbReference type="eggNOG" id="KOG4075">
    <property type="taxonomic scope" value="Eukaryota"/>
</dbReference>
<comment type="subcellular location">
    <subcellularLocation>
        <location evidence="1">Mitochondrion inner membrane</location>
        <topology evidence="1">Single-pass membrane protein</topology>
    </subcellularLocation>
</comment>
<evidence type="ECO:0000313" key="11">
    <source>
        <dbReference type="Proteomes" id="UP000030693"/>
    </source>
</evidence>
<protein>
    <submittedName>
        <fullName evidence="10">Cytochrome c oxidase subunit IV</fullName>
    </submittedName>
</protein>
<dbReference type="AlphaFoldDB" id="A0A058ZAB9"/>
<dbReference type="GO" id="GO:0005743">
    <property type="term" value="C:mitochondrial inner membrane"/>
    <property type="evidence" value="ECO:0007669"/>
    <property type="project" value="UniProtKB-SubCell"/>
</dbReference>
<reference evidence="10" key="1">
    <citation type="submission" date="2013-04" db="EMBL/GenBank/DDBJ databases">
        <title>The Genome Sequence of Fonticula alba ATCC 38817.</title>
        <authorList>
            <consortium name="The Broad Institute Genomics Platform"/>
            <person name="Russ C."/>
            <person name="Cuomo C."/>
            <person name="Burger G."/>
            <person name="Gray M.W."/>
            <person name="Holland P.W.H."/>
            <person name="King N."/>
            <person name="Lang F.B.F."/>
            <person name="Roger A.J."/>
            <person name="Ruiz-Trillo I."/>
            <person name="Brown M."/>
            <person name="Walker B."/>
            <person name="Young S."/>
            <person name="Zeng Q."/>
            <person name="Gargeya S."/>
            <person name="Fitzgerald M."/>
            <person name="Haas B."/>
            <person name="Abouelleil A."/>
            <person name="Allen A.W."/>
            <person name="Alvarado L."/>
            <person name="Arachchi H.M."/>
            <person name="Berlin A.M."/>
            <person name="Chapman S.B."/>
            <person name="Gainer-Dewar J."/>
            <person name="Goldberg J."/>
            <person name="Griggs A."/>
            <person name="Gujja S."/>
            <person name="Hansen M."/>
            <person name="Howarth C."/>
            <person name="Imamovic A."/>
            <person name="Ireland A."/>
            <person name="Larimer J."/>
            <person name="McCowan C."/>
            <person name="Murphy C."/>
            <person name="Pearson M."/>
            <person name="Poon T.W."/>
            <person name="Priest M."/>
            <person name="Roberts A."/>
            <person name="Saif S."/>
            <person name="Shea T."/>
            <person name="Sisk P."/>
            <person name="Sykes S."/>
            <person name="Wortman J."/>
            <person name="Nusbaum C."/>
            <person name="Birren B."/>
        </authorList>
    </citation>
    <scope>NUCLEOTIDE SEQUENCE [LARGE SCALE GENOMIC DNA]</scope>
    <source>
        <strain evidence="10">ATCC 38817</strain>
    </source>
</reference>
<dbReference type="InterPro" id="IPR036639">
    <property type="entry name" value="Cyt_c_oxidase_su4_sf"/>
</dbReference>
<dbReference type="PANTHER" id="PTHR10707">
    <property type="entry name" value="CYTOCHROME C OXIDASE SUBUNIT IV"/>
    <property type="match status" value="1"/>
</dbReference>
<dbReference type="OrthoDB" id="186013at2759"/>
<evidence type="ECO:0000256" key="4">
    <source>
        <dbReference type="ARBA" id="ARBA00022946"/>
    </source>
</evidence>
<evidence type="ECO:0000256" key="1">
    <source>
        <dbReference type="ARBA" id="ARBA00004434"/>
    </source>
</evidence>
<feature type="transmembrane region" description="Helical" evidence="9">
    <location>
        <begin position="85"/>
        <end position="106"/>
    </location>
</feature>